<organism evidence="1 2">
    <name type="scientific">Cyclobacterium xiamenense</name>
    <dbReference type="NCBI Taxonomy" id="1297121"/>
    <lineage>
        <taxon>Bacteria</taxon>
        <taxon>Pseudomonadati</taxon>
        <taxon>Bacteroidota</taxon>
        <taxon>Cytophagia</taxon>
        <taxon>Cytophagales</taxon>
        <taxon>Cyclobacteriaceae</taxon>
        <taxon>Cyclobacterium</taxon>
    </lineage>
</organism>
<sequence length="277" mass="32461">MESTLPLIMQVFDRHFDAGKTVFGELSKKIKSRKALDLYGELFFFRVFLQVLEKVHFSNKQEVSRVFTPFKELNKNLRKVQHIRMIADGFDTYLGNKPQDFADYEKELAQNKKEVYSQVYEIILSIPLKDWEALYAAVRHFSEGMTVLTINTAITQIINEEIDFFYFDTKSRLDPQTIHEIAGGLEKVTVLEKIRLSIGLNSIFTDKVHEQIAELTQQLEPWHRNQLLLQHLGCYLGQKERVSKKYQLVLTQIQKDHQGMTQSITERCKLLFTKMLH</sequence>
<proteinExistence type="predicted"/>
<dbReference type="Proteomes" id="UP000199403">
    <property type="component" value="Unassembled WGS sequence"/>
</dbReference>
<accession>A0A1H6YGE6</accession>
<protein>
    <recommendedName>
        <fullName evidence="3">CHAD domain-containing protein</fullName>
    </recommendedName>
</protein>
<reference evidence="2" key="1">
    <citation type="submission" date="2016-10" db="EMBL/GenBank/DDBJ databases">
        <authorList>
            <person name="Varghese N."/>
            <person name="Submissions S."/>
        </authorList>
    </citation>
    <scope>NUCLEOTIDE SEQUENCE [LARGE SCALE GENOMIC DNA]</scope>
    <source>
        <strain evidence="2">IBRC-M 10761</strain>
    </source>
</reference>
<gene>
    <name evidence="1" type="ORF">SAMN05192553_103448</name>
</gene>
<evidence type="ECO:0000313" key="1">
    <source>
        <dbReference type="EMBL" id="SEJ35825.1"/>
    </source>
</evidence>
<dbReference type="EMBL" id="FNZH01000003">
    <property type="protein sequence ID" value="SEJ35825.1"/>
    <property type="molecule type" value="Genomic_DNA"/>
</dbReference>
<evidence type="ECO:0000313" key="2">
    <source>
        <dbReference type="Proteomes" id="UP000199403"/>
    </source>
</evidence>
<dbReference type="AlphaFoldDB" id="A0A1H6YGE6"/>
<evidence type="ECO:0008006" key="3">
    <source>
        <dbReference type="Google" id="ProtNLM"/>
    </source>
</evidence>
<dbReference type="RefSeq" id="WP_092173966.1">
    <property type="nucleotide sequence ID" value="NZ_FNZH01000003.1"/>
</dbReference>
<dbReference type="STRING" id="1416801.SAMN05192553_103448"/>
<dbReference type="OrthoDB" id="835587at2"/>
<name>A0A1H6YGE6_9BACT</name>
<keyword evidence="2" id="KW-1185">Reference proteome</keyword>